<evidence type="ECO:0000313" key="1">
    <source>
        <dbReference type="EMBL" id="ONK78099.1"/>
    </source>
</evidence>
<dbReference type="Gramene" id="ONK78099">
    <property type="protein sequence ID" value="ONK78099"/>
    <property type="gene ID" value="A4U43_C02F14300"/>
</dbReference>
<organism evidence="1 2">
    <name type="scientific">Asparagus officinalis</name>
    <name type="common">Garden asparagus</name>
    <dbReference type="NCBI Taxonomy" id="4686"/>
    <lineage>
        <taxon>Eukaryota</taxon>
        <taxon>Viridiplantae</taxon>
        <taxon>Streptophyta</taxon>
        <taxon>Embryophyta</taxon>
        <taxon>Tracheophyta</taxon>
        <taxon>Spermatophyta</taxon>
        <taxon>Magnoliopsida</taxon>
        <taxon>Liliopsida</taxon>
        <taxon>Asparagales</taxon>
        <taxon>Asparagaceae</taxon>
        <taxon>Asparagoideae</taxon>
        <taxon>Asparagus</taxon>
    </lineage>
</organism>
<evidence type="ECO:0000313" key="2">
    <source>
        <dbReference type="Proteomes" id="UP000243459"/>
    </source>
</evidence>
<keyword evidence="2" id="KW-1185">Reference proteome</keyword>
<gene>
    <name evidence="1" type="ORF">A4U43_C02F14300</name>
</gene>
<reference evidence="2" key="1">
    <citation type="journal article" date="2017" name="Nat. Commun.">
        <title>The asparagus genome sheds light on the origin and evolution of a young Y chromosome.</title>
        <authorList>
            <person name="Harkess A."/>
            <person name="Zhou J."/>
            <person name="Xu C."/>
            <person name="Bowers J.E."/>
            <person name="Van der Hulst R."/>
            <person name="Ayyampalayam S."/>
            <person name="Mercati F."/>
            <person name="Riccardi P."/>
            <person name="McKain M.R."/>
            <person name="Kakrana A."/>
            <person name="Tang H."/>
            <person name="Ray J."/>
            <person name="Groenendijk J."/>
            <person name="Arikit S."/>
            <person name="Mathioni S.M."/>
            <person name="Nakano M."/>
            <person name="Shan H."/>
            <person name="Telgmann-Rauber A."/>
            <person name="Kanno A."/>
            <person name="Yue Z."/>
            <person name="Chen H."/>
            <person name="Li W."/>
            <person name="Chen Y."/>
            <person name="Xu X."/>
            <person name="Zhang Y."/>
            <person name="Luo S."/>
            <person name="Chen H."/>
            <person name="Gao J."/>
            <person name="Mao Z."/>
            <person name="Pires J.C."/>
            <person name="Luo M."/>
            <person name="Kudrna D."/>
            <person name="Wing R.A."/>
            <person name="Meyers B.C."/>
            <person name="Yi K."/>
            <person name="Kong H."/>
            <person name="Lavrijsen P."/>
            <person name="Sunseri F."/>
            <person name="Falavigna A."/>
            <person name="Ye Y."/>
            <person name="Leebens-Mack J.H."/>
            <person name="Chen G."/>
        </authorList>
    </citation>
    <scope>NUCLEOTIDE SEQUENCE [LARGE SCALE GENOMIC DNA]</scope>
    <source>
        <strain evidence="2">cv. DH0086</strain>
    </source>
</reference>
<dbReference type="AlphaFoldDB" id="A0A5P1FMA4"/>
<proteinExistence type="predicted"/>
<name>A0A5P1FMA4_ASPOF</name>
<accession>A0A5P1FMA4</accession>
<sequence length="66" mass="7046">MDAEVEAAEQGVEPLERLGCVEGLKAWDIVVRAADVARSGVTLGGIANGRRLRCGAAEQKRLWVVV</sequence>
<dbReference type="EMBL" id="CM007382">
    <property type="protein sequence ID" value="ONK78099.1"/>
    <property type="molecule type" value="Genomic_DNA"/>
</dbReference>
<protein>
    <submittedName>
        <fullName evidence="1">Uncharacterized protein</fullName>
    </submittedName>
</protein>
<dbReference type="Proteomes" id="UP000243459">
    <property type="component" value="Chromosome 2"/>
</dbReference>